<keyword evidence="2" id="KW-0805">Transcription regulation</keyword>
<organism evidence="6 7">
    <name type="scientific">Gracilibacillus kekensis</name>
    <dbReference type="NCBI Taxonomy" id="1027249"/>
    <lineage>
        <taxon>Bacteria</taxon>
        <taxon>Bacillati</taxon>
        <taxon>Bacillota</taxon>
        <taxon>Bacilli</taxon>
        <taxon>Bacillales</taxon>
        <taxon>Bacillaceae</taxon>
        <taxon>Gracilibacillus</taxon>
    </lineage>
</organism>
<dbReference type="OrthoDB" id="2026446at2"/>
<evidence type="ECO:0000313" key="7">
    <source>
        <dbReference type="Proteomes" id="UP000184184"/>
    </source>
</evidence>
<keyword evidence="4" id="KW-0804">Transcription</keyword>
<dbReference type="InterPro" id="IPR010982">
    <property type="entry name" value="Lambda_DNA-bd_dom_sf"/>
</dbReference>
<dbReference type="RefSeq" id="WP_073199353.1">
    <property type="nucleotide sequence ID" value="NZ_FRCZ01000001.1"/>
</dbReference>
<dbReference type="STRING" id="1027249.SAMN05216179_0523"/>
<evidence type="ECO:0000256" key="3">
    <source>
        <dbReference type="ARBA" id="ARBA00023125"/>
    </source>
</evidence>
<sequence length="348" mass="39466">MPKKVTLQMIADAAGYSKYVVSKTLNNQTGVKESTRERILFVAKQLGYYKTSEYNAKTITSENENQGFVLVVMPNIRQQNVESFYWSSVFNGIVDYLEELEVSVIVISNHDNLVEQIKGDSLIGVVTVGFVSTQMLLQLSDYDVPLVMVDHEDPLVKADRIFMDNITGIQLMANHLMGLGHTRICFVGDIDFSPSFKDRWIGFRTALENNQLLVTKDSLFDFNYKEKISQQLTERVRRWQNNKNMPTALVCANDQIATTLIEVLSVHNISVPEDVSVTGFDNIKCKSNINPELTTIHVLKETIGRRAVSMLLWRIKNKQYPTEKIQMSCEVVIRSSVTSPSDGIQIKK</sequence>
<protein>
    <submittedName>
        <fullName evidence="6">Transcriptional regulator, LacI family</fullName>
    </submittedName>
</protein>
<dbReference type="InterPro" id="IPR046335">
    <property type="entry name" value="LacI/GalR-like_sensor"/>
</dbReference>
<accession>A0A1M7JZF8</accession>
<keyword evidence="7" id="KW-1185">Reference proteome</keyword>
<dbReference type="PROSITE" id="PS50932">
    <property type="entry name" value="HTH_LACI_2"/>
    <property type="match status" value="1"/>
</dbReference>
<evidence type="ECO:0000256" key="4">
    <source>
        <dbReference type="ARBA" id="ARBA00023163"/>
    </source>
</evidence>
<dbReference type="GO" id="GO:0003700">
    <property type="term" value="F:DNA-binding transcription factor activity"/>
    <property type="evidence" value="ECO:0007669"/>
    <property type="project" value="TreeGrafter"/>
</dbReference>
<keyword evidence="1" id="KW-0678">Repressor</keyword>
<keyword evidence="3" id="KW-0238">DNA-binding</keyword>
<dbReference type="SUPFAM" id="SSF53822">
    <property type="entry name" value="Periplasmic binding protein-like I"/>
    <property type="match status" value="1"/>
</dbReference>
<dbReference type="AlphaFoldDB" id="A0A1M7JZF8"/>
<gene>
    <name evidence="6" type="ORF">SAMN05216179_0523</name>
</gene>
<evidence type="ECO:0000256" key="2">
    <source>
        <dbReference type="ARBA" id="ARBA00023015"/>
    </source>
</evidence>
<dbReference type="GO" id="GO:0000976">
    <property type="term" value="F:transcription cis-regulatory region binding"/>
    <property type="evidence" value="ECO:0007669"/>
    <property type="project" value="TreeGrafter"/>
</dbReference>
<evidence type="ECO:0000259" key="5">
    <source>
        <dbReference type="PROSITE" id="PS50932"/>
    </source>
</evidence>
<dbReference type="CDD" id="cd01392">
    <property type="entry name" value="HTH_LacI"/>
    <property type="match status" value="1"/>
</dbReference>
<dbReference type="SUPFAM" id="SSF47413">
    <property type="entry name" value="lambda repressor-like DNA-binding domains"/>
    <property type="match status" value="1"/>
</dbReference>
<dbReference type="PANTHER" id="PTHR30146:SF148">
    <property type="entry name" value="HTH-TYPE TRANSCRIPTIONAL REPRESSOR PURR-RELATED"/>
    <property type="match status" value="1"/>
</dbReference>
<name>A0A1M7JZF8_9BACI</name>
<dbReference type="InterPro" id="IPR028082">
    <property type="entry name" value="Peripla_BP_I"/>
</dbReference>
<dbReference type="InterPro" id="IPR000843">
    <property type="entry name" value="HTH_LacI"/>
</dbReference>
<feature type="domain" description="HTH lacI-type" evidence="5">
    <location>
        <begin position="5"/>
        <end position="48"/>
    </location>
</feature>
<dbReference type="PANTHER" id="PTHR30146">
    <property type="entry name" value="LACI-RELATED TRANSCRIPTIONAL REPRESSOR"/>
    <property type="match status" value="1"/>
</dbReference>
<proteinExistence type="predicted"/>
<dbReference type="Pfam" id="PF13377">
    <property type="entry name" value="Peripla_BP_3"/>
    <property type="match status" value="1"/>
</dbReference>
<dbReference type="SMART" id="SM00354">
    <property type="entry name" value="HTH_LACI"/>
    <property type="match status" value="1"/>
</dbReference>
<evidence type="ECO:0000256" key="1">
    <source>
        <dbReference type="ARBA" id="ARBA00022491"/>
    </source>
</evidence>
<dbReference type="Pfam" id="PF00356">
    <property type="entry name" value="LacI"/>
    <property type="match status" value="1"/>
</dbReference>
<dbReference type="EMBL" id="FRCZ01000001">
    <property type="protein sequence ID" value="SHM58406.1"/>
    <property type="molecule type" value="Genomic_DNA"/>
</dbReference>
<dbReference type="Proteomes" id="UP000184184">
    <property type="component" value="Unassembled WGS sequence"/>
</dbReference>
<evidence type="ECO:0000313" key="6">
    <source>
        <dbReference type="EMBL" id="SHM58406.1"/>
    </source>
</evidence>
<dbReference type="Gene3D" id="3.40.50.2300">
    <property type="match status" value="2"/>
</dbReference>
<dbReference type="Gene3D" id="1.10.260.40">
    <property type="entry name" value="lambda repressor-like DNA-binding domains"/>
    <property type="match status" value="1"/>
</dbReference>
<reference evidence="6 7" key="1">
    <citation type="submission" date="2016-11" db="EMBL/GenBank/DDBJ databases">
        <authorList>
            <person name="Jaros S."/>
            <person name="Januszkiewicz K."/>
            <person name="Wedrychowicz H."/>
        </authorList>
    </citation>
    <scope>NUCLEOTIDE SEQUENCE [LARGE SCALE GENOMIC DNA]</scope>
    <source>
        <strain evidence="6 7">CGMCC 1.10681</strain>
    </source>
</reference>